<dbReference type="GO" id="GO:0005737">
    <property type="term" value="C:cytoplasm"/>
    <property type="evidence" value="ECO:0007669"/>
    <property type="project" value="UniProtKB-SubCell"/>
</dbReference>
<evidence type="ECO:0000256" key="1">
    <source>
        <dbReference type="ARBA" id="ARBA00000098"/>
    </source>
</evidence>
<dbReference type="PRINTS" id="PR00756">
    <property type="entry name" value="ALADIPTASE"/>
</dbReference>
<dbReference type="EC" id="3.4.11.2" evidence="4"/>
<dbReference type="AlphaFoldDB" id="A0A2K1PYK4"/>
<evidence type="ECO:0000313" key="16">
    <source>
        <dbReference type="EMBL" id="PNS07757.1"/>
    </source>
</evidence>
<organism evidence="16 17">
    <name type="scientific">Solilutibacter silvestris</name>
    <dbReference type="NCBI Taxonomy" id="1645665"/>
    <lineage>
        <taxon>Bacteria</taxon>
        <taxon>Pseudomonadati</taxon>
        <taxon>Pseudomonadota</taxon>
        <taxon>Gammaproteobacteria</taxon>
        <taxon>Lysobacterales</taxon>
        <taxon>Lysobacteraceae</taxon>
        <taxon>Solilutibacter</taxon>
    </lineage>
</organism>
<evidence type="ECO:0000256" key="3">
    <source>
        <dbReference type="ARBA" id="ARBA00010136"/>
    </source>
</evidence>
<evidence type="ECO:0000256" key="12">
    <source>
        <dbReference type="PIRSR" id="PIRSR634015-1"/>
    </source>
</evidence>
<protein>
    <recommendedName>
        <fullName evidence="5">Aminopeptidase N</fullName>
        <ecNumber evidence="4">3.4.11.2</ecNumber>
    </recommendedName>
</protein>
<evidence type="ECO:0000256" key="14">
    <source>
        <dbReference type="SAM" id="SignalP"/>
    </source>
</evidence>
<reference evidence="16 17" key="1">
    <citation type="submission" date="2017-08" db="EMBL/GenBank/DDBJ databases">
        <title>Lysobacter sylvestris genome.</title>
        <authorList>
            <person name="Zhang D.-C."/>
            <person name="Albuquerque L."/>
            <person name="Franca L."/>
            <person name="Froufe H.J.C."/>
            <person name="Barroso C."/>
            <person name="Egas C."/>
            <person name="Da Costa M."/>
            <person name="Margesin R."/>
        </authorList>
    </citation>
    <scope>NUCLEOTIDE SEQUENCE [LARGE SCALE GENOMIC DNA]</scope>
    <source>
        <strain evidence="16 17">AM20-91</strain>
    </source>
</reference>
<evidence type="ECO:0000256" key="8">
    <source>
        <dbReference type="ARBA" id="ARBA00022723"/>
    </source>
</evidence>
<evidence type="ECO:0000256" key="11">
    <source>
        <dbReference type="ARBA" id="ARBA00023049"/>
    </source>
</evidence>
<evidence type="ECO:0000256" key="6">
    <source>
        <dbReference type="ARBA" id="ARBA00022490"/>
    </source>
</evidence>
<feature type="active site" description="Proton donor" evidence="12">
    <location>
        <position position="402"/>
    </location>
</feature>
<evidence type="ECO:0000256" key="5">
    <source>
        <dbReference type="ARBA" id="ARBA00015611"/>
    </source>
</evidence>
<comment type="similarity">
    <text evidence="3">Belongs to the peptidase M1 family.</text>
</comment>
<evidence type="ECO:0000256" key="10">
    <source>
        <dbReference type="ARBA" id="ARBA00022833"/>
    </source>
</evidence>
<dbReference type="GO" id="GO:0008237">
    <property type="term" value="F:metallopeptidase activity"/>
    <property type="evidence" value="ECO:0007669"/>
    <property type="project" value="UniProtKB-KW"/>
</dbReference>
<dbReference type="Gene3D" id="2.60.40.1730">
    <property type="entry name" value="tricorn interacting facor f3 domain"/>
    <property type="match status" value="1"/>
</dbReference>
<dbReference type="GO" id="GO:0008270">
    <property type="term" value="F:zinc ion binding"/>
    <property type="evidence" value="ECO:0007669"/>
    <property type="project" value="InterPro"/>
</dbReference>
<dbReference type="InterPro" id="IPR014782">
    <property type="entry name" value="Peptidase_M1_dom"/>
</dbReference>
<feature type="binding site" evidence="13">
    <location>
        <position position="319"/>
    </location>
    <ligand>
        <name>Zn(2+)</name>
        <dbReference type="ChEBI" id="CHEBI:29105"/>
        <note>catalytic</note>
    </ligand>
</feature>
<dbReference type="InterPro" id="IPR027268">
    <property type="entry name" value="Peptidase_M4/M1_CTD_sf"/>
</dbReference>
<keyword evidence="6" id="KW-0963">Cytoplasm</keyword>
<dbReference type="PANTHER" id="PTHR45726:SF3">
    <property type="entry name" value="LEUKOTRIENE A-4 HYDROLASE"/>
    <property type="match status" value="1"/>
</dbReference>
<gene>
    <name evidence="16" type="ORF">Lysil_1933</name>
</gene>
<evidence type="ECO:0000259" key="15">
    <source>
        <dbReference type="Pfam" id="PF01433"/>
    </source>
</evidence>
<feature type="signal peptide" evidence="14">
    <location>
        <begin position="1"/>
        <end position="19"/>
    </location>
</feature>
<evidence type="ECO:0000256" key="9">
    <source>
        <dbReference type="ARBA" id="ARBA00022801"/>
    </source>
</evidence>
<dbReference type="Proteomes" id="UP000236220">
    <property type="component" value="Unassembled WGS sequence"/>
</dbReference>
<dbReference type="GO" id="GO:0006508">
    <property type="term" value="P:proteolysis"/>
    <property type="evidence" value="ECO:0007669"/>
    <property type="project" value="UniProtKB-KW"/>
</dbReference>
<feature type="binding site" evidence="13">
    <location>
        <position position="323"/>
    </location>
    <ligand>
        <name>Zn(2+)</name>
        <dbReference type="ChEBI" id="CHEBI:29105"/>
        <note>catalytic</note>
    </ligand>
</feature>
<comment type="catalytic activity">
    <reaction evidence="1">
        <text>Release of an N-terminal amino acid, Xaa-|-Yaa- from a peptide, amide or arylamide. Xaa is preferably Ala, but may be most amino acids including Pro (slow action). When a terminal hydrophobic residue is followed by a prolyl residue, the two may be released as an intact Xaa-Pro dipeptide.</text>
        <dbReference type="EC" id="3.4.11.2"/>
    </reaction>
</comment>
<evidence type="ECO:0000256" key="2">
    <source>
        <dbReference type="ARBA" id="ARBA00004496"/>
    </source>
</evidence>
<comment type="cofactor">
    <cofactor evidence="13">
        <name>Zn(2+)</name>
        <dbReference type="ChEBI" id="CHEBI:29105"/>
    </cofactor>
    <text evidence="13">Binds 1 zinc ion per subunit.</text>
</comment>
<keyword evidence="14" id="KW-0732">Signal</keyword>
<keyword evidence="7" id="KW-0645">Protease</keyword>
<keyword evidence="9" id="KW-0378">Hydrolase</keyword>
<dbReference type="EMBL" id="NPZB01000002">
    <property type="protein sequence ID" value="PNS07757.1"/>
    <property type="molecule type" value="Genomic_DNA"/>
</dbReference>
<feature type="active site" description="Proton acceptor" evidence="12">
    <location>
        <position position="320"/>
    </location>
</feature>
<keyword evidence="10 13" id="KW-0862">Zinc</keyword>
<dbReference type="InterPro" id="IPR001930">
    <property type="entry name" value="Peptidase_M1"/>
</dbReference>
<proteinExistence type="inferred from homology"/>
<keyword evidence="17" id="KW-1185">Reference proteome</keyword>
<dbReference type="Pfam" id="PF01433">
    <property type="entry name" value="Peptidase_M1"/>
    <property type="match status" value="1"/>
</dbReference>
<evidence type="ECO:0000313" key="17">
    <source>
        <dbReference type="Proteomes" id="UP000236220"/>
    </source>
</evidence>
<dbReference type="CDD" id="cd09603">
    <property type="entry name" value="M1_APN_like"/>
    <property type="match status" value="1"/>
</dbReference>
<keyword evidence="8 13" id="KW-0479">Metal-binding</keyword>
<feature type="binding site" evidence="13">
    <location>
        <position position="342"/>
    </location>
    <ligand>
        <name>Zn(2+)</name>
        <dbReference type="ChEBI" id="CHEBI:29105"/>
        <note>catalytic</note>
    </ligand>
</feature>
<feature type="domain" description="Peptidase M1 membrane alanine aminopeptidase" evidence="15">
    <location>
        <begin position="308"/>
        <end position="469"/>
    </location>
</feature>
<accession>A0A2K1PYK4</accession>
<evidence type="ECO:0000256" key="13">
    <source>
        <dbReference type="PIRSR" id="PIRSR634015-3"/>
    </source>
</evidence>
<feature type="chain" id="PRO_5014330213" description="Aminopeptidase N" evidence="14">
    <location>
        <begin position="20"/>
        <end position="568"/>
    </location>
</feature>
<name>A0A2K1PYK4_9GAMM</name>
<dbReference type="SUPFAM" id="SSF63737">
    <property type="entry name" value="Leukotriene A4 hydrolase N-terminal domain"/>
    <property type="match status" value="1"/>
</dbReference>
<dbReference type="SUPFAM" id="SSF55486">
    <property type="entry name" value="Metalloproteases ('zincins'), catalytic domain"/>
    <property type="match status" value="1"/>
</dbReference>
<comment type="caution">
    <text evidence="16">The sequence shown here is derived from an EMBL/GenBank/DDBJ whole genome shotgun (WGS) entry which is preliminary data.</text>
</comment>
<keyword evidence="11" id="KW-0482">Metalloprotease</keyword>
<dbReference type="InterPro" id="IPR042097">
    <property type="entry name" value="Aminopeptidase_N-like_N_sf"/>
</dbReference>
<evidence type="ECO:0000256" key="4">
    <source>
        <dbReference type="ARBA" id="ARBA00012564"/>
    </source>
</evidence>
<dbReference type="GO" id="GO:0016285">
    <property type="term" value="F:alanyl aminopeptidase activity"/>
    <property type="evidence" value="ECO:0007669"/>
    <property type="project" value="UniProtKB-EC"/>
</dbReference>
<dbReference type="InterPro" id="IPR034015">
    <property type="entry name" value="M1_LTA4H"/>
</dbReference>
<dbReference type="PANTHER" id="PTHR45726">
    <property type="entry name" value="LEUKOTRIENE A-4 HYDROLASE"/>
    <property type="match status" value="1"/>
</dbReference>
<comment type="subcellular location">
    <subcellularLocation>
        <location evidence="2">Cytoplasm</location>
    </subcellularLocation>
</comment>
<dbReference type="Gene3D" id="1.10.390.10">
    <property type="entry name" value="Neutral Protease Domain 2"/>
    <property type="match status" value="1"/>
</dbReference>
<evidence type="ECO:0000256" key="7">
    <source>
        <dbReference type="ARBA" id="ARBA00022670"/>
    </source>
</evidence>
<sequence length="568" mass="63579">MGMPLLLVSLIFMSAAAAAADHTMTSGLGMSPEQQAVVFEQAELGFVVDPAAKSLNGDAVLTFRAKSPLSRFALEFDPRYAISAFDVDGVALAAKDRPNNEGRIEFALPKAVATGATFKVHVSYNGKPLVAKRAPWDGGIVWATAPTGEPWVATAVEGEGCDLLWPCIDHPMGKPQRVIQHVTVPAGLTAASNGRLLGVDKNDKTWTWNWSARQPDTYAIALNIGPYELLHNDYRSRYGNVMPMDFYYLRGNRAKAEGLYAELPTMLDFFEEAIGPYPWSDDKVGVVETPHLGMEHQTINAYGNDYKKDINGYDWLMQHEFAHEWFGNQMTNADFDDFWLHEGFAMYMQPLYLEWLRGRMYYDAEMLRQRGLIAGKHPMVAGHSRPNGTPESDAIDPGTDVYYKGAWILHTLRHQIGDRAFRETMRLLVYGRLDPKPGNFKPRYATTRDYVDAVNKVTGRDWNWFFDVYLRSAVMPRLDVQRSVGKLKLRWITDGDRPFPLPVEVRVGERKLRLAMTGGHGEVAIAAGQSYTIDPDNLVLRDAPEITAWKADAATRAKAAADKNKGKQ</sequence>